<evidence type="ECO:0000256" key="1">
    <source>
        <dbReference type="SAM" id="SignalP"/>
    </source>
</evidence>
<organism evidence="2 3">
    <name type="scientific">Acidovorax facilis</name>
    <dbReference type="NCBI Taxonomy" id="12917"/>
    <lineage>
        <taxon>Bacteria</taxon>
        <taxon>Pseudomonadati</taxon>
        <taxon>Pseudomonadota</taxon>
        <taxon>Betaproteobacteria</taxon>
        <taxon>Burkholderiales</taxon>
        <taxon>Comamonadaceae</taxon>
        <taxon>Acidovorax</taxon>
    </lineage>
</organism>
<feature type="signal peptide" evidence="1">
    <location>
        <begin position="1"/>
        <end position="28"/>
    </location>
</feature>
<feature type="chain" id="PRO_5046595253" description="Lipoprotein" evidence="1">
    <location>
        <begin position="29"/>
        <end position="137"/>
    </location>
</feature>
<dbReference type="RefSeq" id="WP_156358823.1">
    <property type="nucleotide sequence ID" value="NZ_JAMXAX010000138.1"/>
</dbReference>
<comment type="caution">
    <text evidence="2">The sequence shown here is derived from an EMBL/GenBank/DDBJ whole genome shotgun (WGS) entry which is preliminary data.</text>
</comment>
<keyword evidence="1" id="KW-0732">Signal</keyword>
<gene>
    <name evidence="2" type="ORF">ACFOW3_25880</name>
</gene>
<accession>A0ABV8DIJ3</accession>
<evidence type="ECO:0000313" key="2">
    <source>
        <dbReference type="EMBL" id="MFC3938053.1"/>
    </source>
</evidence>
<sequence length="137" mass="15147">MQPINTSMPKPIAAIVALSLACGLTACGNNHLTCNDDEAKKEVLEVIHSHIDKVGGFDSRIKPHLGKRYLSNVSTTESDKELGRYSCTATYNYEFKKKTRTVQISYELKYLEDQKKSQASVSVQPVKTDYFVADAGG</sequence>
<dbReference type="EMBL" id="JBHSAJ010000163">
    <property type="protein sequence ID" value="MFC3938053.1"/>
    <property type="molecule type" value="Genomic_DNA"/>
</dbReference>
<protein>
    <recommendedName>
        <fullName evidence="4">Lipoprotein</fullName>
    </recommendedName>
</protein>
<proteinExistence type="predicted"/>
<keyword evidence="3" id="KW-1185">Reference proteome</keyword>
<name>A0ABV8DIJ3_9BURK</name>
<evidence type="ECO:0000313" key="3">
    <source>
        <dbReference type="Proteomes" id="UP001595693"/>
    </source>
</evidence>
<evidence type="ECO:0008006" key="4">
    <source>
        <dbReference type="Google" id="ProtNLM"/>
    </source>
</evidence>
<reference evidence="3" key="1">
    <citation type="journal article" date="2019" name="Int. J. Syst. Evol. Microbiol.">
        <title>The Global Catalogue of Microorganisms (GCM) 10K type strain sequencing project: providing services to taxonomists for standard genome sequencing and annotation.</title>
        <authorList>
            <consortium name="The Broad Institute Genomics Platform"/>
            <consortium name="The Broad Institute Genome Sequencing Center for Infectious Disease"/>
            <person name="Wu L."/>
            <person name="Ma J."/>
        </authorList>
    </citation>
    <scope>NUCLEOTIDE SEQUENCE [LARGE SCALE GENOMIC DNA]</scope>
    <source>
        <strain evidence="3">CCUG 2113</strain>
    </source>
</reference>
<dbReference type="Proteomes" id="UP001595693">
    <property type="component" value="Unassembled WGS sequence"/>
</dbReference>